<proteinExistence type="predicted"/>
<dbReference type="Proteomes" id="UP001213907">
    <property type="component" value="Chromosome"/>
</dbReference>
<reference evidence="4 5" key="1">
    <citation type="submission" date="2022-11" db="EMBL/GenBank/DDBJ databases">
        <authorList>
            <person name="Siebert D."/>
            <person name="Busche T."/>
            <person name="Saydam E."/>
            <person name="Kalinowski J."/>
            <person name="Ruckert C."/>
            <person name="Blombach B."/>
        </authorList>
    </citation>
    <scope>NUCLEOTIDE SEQUENCE [LARGE SCALE GENOMIC DNA]</scope>
    <source>
        <strain evidence="4 5">DSM 1083</strain>
    </source>
</reference>
<dbReference type="InterPro" id="IPR036388">
    <property type="entry name" value="WH-like_DNA-bd_sf"/>
</dbReference>
<accession>A0ABY8BRE8</accession>
<keyword evidence="1 2" id="KW-0238">DNA-binding</keyword>
<dbReference type="CDD" id="cd00383">
    <property type="entry name" value="trans_reg_C"/>
    <property type="match status" value="1"/>
</dbReference>
<evidence type="ECO:0000256" key="1">
    <source>
        <dbReference type="ARBA" id="ARBA00023125"/>
    </source>
</evidence>
<protein>
    <submittedName>
        <fullName evidence="4">Winged helix-turn-helix domain-containing protein</fullName>
    </submittedName>
</protein>
<dbReference type="RefSeq" id="WP_275247110.1">
    <property type="nucleotide sequence ID" value="NZ_BAABDX010000001.1"/>
</dbReference>
<sequence>MSVLQNRTLPKPIIVCGEFILDREALRAWRGARELNLSLRQLRILEIFMERPRQTISRAFIQSSVWGSAATVSGNNVDVEIGQMRKIMRDADGNHPIRTIRGSGFAFEPGEVQTHG</sequence>
<dbReference type="SUPFAM" id="SSF46894">
    <property type="entry name" value="C-terminal effector domain of the bipartite response regulators"/>
    <property type="match status" value="1"/>
</dbReference>
<dbReference type="EMBL" id="CP113162">
    <property type="protein sequence ID" value="WEF51516.1"/>
    <property type="molecule type" value="Genomic_DNA"/>
</dbReference>
<dbReference type="PROSITE" id="PS51755">
    <property type="entry name" value="OMPR_PHOB"/>
    <property type="match status" value="1"/>
</dbReference>
<gene>
    <name evidence="4" type="ORF">AFIC_003110</name>
</gene>
<name>A0ABY8BRE8_AFICR</name>
<feature type="domain" description="OmpR/PhoB-type" evidence="3">
    <location>
        <begin position="11"/>
        <end position="109"/>
    </location>
</feature>
<feature type="DNA-binding region" description="OmpR/PhoB-type" evidence="2">
    <location>
        <begin position="11"/>
        <end position="109"/>
    </location>
</feature>
<evidence type="ECO:0000256" key="2">
    <source>
        <dbReference type="PROSITE-ProRule" id="PRU01091"/>
    </source>
</evidence>
<dbReference type="Gene3D" id="1.10.10.10">
    <property type="entry name" value="Winged helix-like DNA-binding domain superfamily/Winged helix DNA-binding domain"/>
    <property type="match status" value="1"/>
</dbReference>
<keyword evidence="5" id="KW-1185">Reference proteome</keyword>
<dbReference type="Pfam" id="PF00486">
    <property type="entry name" value="Trans_reg_C"/>
    <property type="match status" value="1"/>
</dbReference>
<evidence type="ECO:0000313" key="4">
    <source>
        <dbReference type="EMBL" id="WEF51516.1"/>
    </source>
</evidence>
<dbReference type="SMART" id="SM00862">
    <property type="entry name" value="Trans_reg_C"/>
    <property type="match status" value="1"/>
</dbReference>
<evidence type="ECO:0000259" key="3">
    <source>
        <dbReference type="PROSITE" id="PS51755"/>
    </source>
</evidence>
<dbReference type="InterPro" id="IPR016032">
    <property type="entry name" value="Sig_transdc_resp-reg_C-effctor"/>
</dbReference>
<dbReference type="InterPro" id="IPR001867">
    <property type="entry name" value="OmpR/PhoB-type_DNA-bd"/>
</dbReference>
<organism evidence="4 5">
    <name type="scientific">Afipia carboxydohydrogena</name>
    <name type="common">Pseudomonas carboxydohydrogena</name>
    <dbReference type="NCBI Taxonomy" id="290"/>
    <lineage>
        <taxon>Bacteria</taxon>
        <taxon>Pseudomonadati</taxon>
        <taxon>Pseudomonadota</taxon>
        <taxon>Alphaproteobacteria</taxon>
        <taxon>Hyphomicrobiales</taxon>
        <taxon>Nitrobacteraceae</taxon>
        <taxon>Afipia</taxon>
    </lineage>
</organism>
<evidence type="ECO:0000313" key="5">
    <source>
        <dbReference type="Proteomes" id="UP001213907"/>
    </source>
</evidence>